<keyword evidence="2" id="KW-0804">Transcription</keyword>
<dbReference type="AlphaFoldDB" id="A0A1A9VX44"/>
<feature type="compositionally biased region" description="Acidic residues" evidence="4">
    <location>
        <begin position="172"/>
        <end position="193"/>
    </location>
</feature>
<accession>A0A1A9VX44</accession>
<dbReference type="PANTHER" id="PTHR16088:SF3">
    <property type="entry name" value="GON-4-LIKE PROTEIN"/>
    <property type="match status" value="1"/>
</dbReference>
<name>A0A1A9VX44_GLOAU</name>
<keyword evidence="1" id="KW-0805">Transcription regulation</keyword>
<evidence type="ECO:0000256" key="2">
    <source>
        <dbReference type="ARBA" id="ARBA00023163"/>
    </source>
</evidence>
<protein>
    <submittedName>
        <fullName evidence="5">Uncharacterized protein</fullName>
    </submittedName>
</protein>
<dbReference type="EnsemblMetazoa" id="GAUT050486-RA">
    <property type="protein sequence ID" value="GAUT050486-PA"/>
    <property type="gene ID" value="GAUT050486"/>
</dbReference>
<evidence type="ECO:0000256" key="1">
    <source>
        <dbReference type="ARBA" id="ARBA00023015"/>
    </source>
</evidence>
<dbReference type="STRING" id="7395.A0A1A9VX44"/>
<dbReference type="Proteomes" id="UP000078200">
    <property type="component" value="Unassembled WGS sequence"/>
</dbReference>
<organism evidence="5 6">
    <name type="scientific">Glossina austeni</name>
    <name type="common">Savannah tsetse fly</name>
    <dbReference type="NCBI Taxonomy" id="7395"/>
    <lineage>
        <taxon>Eukaryota</taxon>
        <taxon>Metazoa</taxon>
        <taxon>Ecdysozoa</taxon>
        <taxon>Arthropoda</taxon>
        <taxon>Hexapoda</taxon>
        <taxon>Insecta</taxon>
        <taxon>Pterygota</taxon>
        <taxon>Neoptera</taxon>
        <taxon>Endopterygota</taxon>
        <taxon>Diptera</taxon>
        <taxon>Brachycera</taxon>
        <taxon>Muscomorpha</taxon>
        <taxon>Hippoboscoidea</taxon>
        <taxon>Glossinidae</taxon>
        <taxon>Glossina</taxon>
    </lineage>
</organism>
<dbReference type="GO" id="GO:0006355">
    <property type="term" value="P:regulation of DNA-templated transcription"/>
    <property type="evidence" value="ECO:0007669"/>
    <property type="project" value="TreeGrafter"/>
</dbReference>
<dbReference type="GO" id="GO:0003712">
    <property type="term" value="F:transcription coregulator activity"/>
    <property type="evidence" value="ECO:0007669"/>
    <property type="project" value="TreeGrafter"/>
</dbReference>
<proteinExistence type="predicted"/>
<evidence type="ECO:0000313" key="5">
    <source>
        <dbReference type="EnsemblMetazoa" id="GAUT050486-PA"/>
    </source>
</evidence>
<evidence type="ECO:0000256" key="3">
    <source>
        <dbReference type="ARBA" id="ARBA00023242"/>
    </source>
</evidence>
<keyword evidence="6" id="KW-1185">Reference proteome</keyword>
<keyword evidence="3" id="KW-0539">Nucleus</keyword>
<sequence length="325" mass="37509">MQSKTSSNSNKVIIDEENEIIKRGNMQSTDSSSGTSKGWKSKQSDIVKFSDLESEFEDCDLEDAVALETKLRNVARKHSLTHDEMMRLLHKFVKNEHVLALVTLKAEDELAREKQSETEQRAIIITHASSVPKLTRAKARELNKTPVISLPLLNAETKQPEIAKLIQDELNSDEEDEDFTLQEEELPSDDGDIESYTQTPLSPPPKRNVEDSSLKLSEEGCFKVPIDKESSEEDWRIAARTRSKLCLEQTTIEDIQSEFVPPDDEEYLDFSETERAAFDDEYMQFMQFVNDCQKPLSKNPKRNLFLPLFKFIYKMFCRSFFYRGR</sequence>
<dbReference type="VEuPathDB" id="VectorBase:GAUT050486"/>
<dbReference type="InterPro" id="IPR052435">
    <property type="entry name" value="YY1-Transcr_Regul"/>
</dbReference>
<feature type="region of interest" description="Disordered" evidence="4">
    <location>
        <begin position="1"/>
        <end position="42"/>
    </location>
</feature>
<dbReference type="PANTHER" id="PTHR16088">
    <property type="entry name" value="YY1 ASSOCIATED PROTEIN-RELATED"/>
    <property type="match status" value="1"/>
</dbReference>
<dbReference type="GO" id="GO:0005634">
    <property type="term" value="C:nucleus"/>
    <property type="evidence" value="ECO:0007669"/>
    <property type="project" value="TreeGrafter"/>
</dbReference>
<evidence type="ECO:0000313" key="6">
    <source>
        <dbReference type="Proteomes" id="UP000078200"/>
    </source>
</evidence>
<feature type="compositionally biased region" description="Low complexity" evidence="4">
    <location>
        <begin position="27"/>
        <end position="38"/>
    </location>
</feature>
<feature type="region of interest" description="Disordered" evidence="4">
    <location>
        <begin position="172"/>
        <end position="212"/>
    </location>
</feature>
<evidence type="ECO:0000256" key="4">
    <source>
        <dbReference type="SAM" id="MobiDB-lite"/>
    </source>
</evidence>
<reference evidence="5" key="1">
    <citation type="submission" date="2020-05" db="UniProtKB">
        <authorList>
            <consortium name="EnsemblMetazoa"/>
        </authorList>
    </citation>
    <scope>IDENTIFICATION</scope>
    <source>
        <strain evidence="5">TTRI</strain>
    </source>
</reference>
<feature type="compositionally biased region" description="Polar residues" evidence="4">
    <location>
        <begin position="1"/>
        <end position="11"/>
    </location>
</feature>